<organism evidence="2 3">
    <name type="scientific">Rubidibacter lacunae KORDI 51-2</name>
    <dbReference type="NCBI Taxonomy" id="582515"/>
    <lineage>
        <taxon>Bacteria</taxon>
        <taxon>Bacillati</taxon>
        <taxon>Cyanobacteriota</taxon>
        <taxon>Cyanophyceae</taxon>
        <taxon>Oscillatoriophycideae</taxon>
        <taxon>Chroococcales</taxon>
        <taxon>Aphanothecaceae</taxon>
        <taxon>Rubidibacter</taxon>
    </lineage>
</organism>
<dbReference type="eggNOG" id="COG3040">
    <property type="taxonomic scope" value="Bacteria"/>
</dbReference>
<dbReference type="EMBL" id="ASSJ01000060">
    <property type="protein sequence ID" value="ERN40984.1"/>
    <property type="molecule type" value="Genomic_DNA"/>
</dbReference>
<dbReference type="InParanoid" id="U5DK79"/>
<proteinExistence type="predicted"/>
<dbReference type="OrthoDB" id="451203at2"/>
<evidence type="ECO:0000256" key="1">
    <source>
        <dbReference type="SAM" id="SignalP"/>
    </source>
</evidence>
<gene>
    <name evidence="2" type="ORF">KR51_00024890</name>
</gene>
<evidence type="ECO:0000313" key="3">
    <source>
        <dbReference type="Proteomes" id="UP000016960"/>
    </source>
</evidence>
<reference evidence="2 3" key="1">
    <citation type="submission" date="2013-05" db="EMBL/GenBank/DDBJ databases">
        <title>Draft genome sequence of Rubidibacter lacunae KORDI 51-2.</title>
        <authorList>
            <person name="Choi D.H."/>
            <person name="Noh J.H."/>
            <person name="Kwon K.-K."/>
            <person name="Lee J.-H."/>
            <person name="Ryu J.-Y."/>
        </authorList>
    </citation>
    <scope>NUCLEOTIDE SEQUENCE [LARGE SCALE GENOMIC DNA]</scope>
    <source>
        <strain evidence="2 3">KORDI 51-2</strain>
    </source>
</reference>
<dbReference type="PATRIC" id="fig|582515.4.peg.2806"/>
<dbReference type="InterPro" id="IPR021787">
    <property type="entry name" value="DUF3352"/>
</dbReference>
<dbReference type="Pfam" id="PF11832">
    <property type="entry name" value="DUF3352"/>
    <property type="match status" value="1"/>
</dbReference>
<comment type="caution">
    <text evidence="2">The sequence shown here is derived from an EMBL/GenBank/DDBJ whole genome shotgun (WGS) entry which is preliminary data.</text>
</comment>
<dbReference type="STRING" id="582515.KR51_00024890"/>
<accession>U5DK79</accession>
<feature type="chain" id="PRO_5004659245" description="DUF3352 domain-containing protein" evidence="1">
    <location>
        <begin position="22"/>
        <end position="570"/>
    </location>
</feature>
<dbReference type="Proteomes" id="UP000016960">
    <property type="component" value="Unassembled WGS sequence"/>
</dbReference>
<name>U5DK79_9CHRO</name>
<keyword evidence="3" id="KW-1185">Reference proteome</keyword>
<sequence>MKLRSFLLVLAAGALSLVAIAAAGVFWILSDSPLDLRDGGVEAHPEAAVFVPRQAPLMGSLLVDVDRLVAYRQLLAPVLQRSRSYRELERLKADLLDGTRLNYARDIQPWLGRELTFAVTSLDYDRDPDNGVQPGYLLVATTDNGDRAREFLQAYYSRQAAAGTTDLVFEQYKGTNIIYRRPVPGYQGSDALASAVVGDRFVLFANHPKVLREALTDVQVPALNLLGSKPYQHALPTLTTPRIGEVFANVPAIAAWLAGKPALAPPESEQTLTVALSVNPFGVSAQTALQGIGTPGDRAPALHEPVGALRYVPAGSTLAIAGSDLAQLWADLDADFAPASPVAQLLGQWRDRLQDGVGLDVPEAIFSWVHGEYALALLPGSTSDSQGDWIFVAEKVPTDDPEATAAAAIARIDRAAADGGLGIGTFSLDGRAVTAWTQLQAAAPVDLHTQAGLQLDARVKGVRITVGNYVVLASSLAAIAQVSHDEADSLLARATFQDAIQSLPDDNDGYLYLDWRGSRANLEQQLPLLRAIELAGQPLFDHLGAVALSSRGSQDDVRQATVSLRLVGTE</sequence>
<dbReference type="AlphaFoldDB" id="U5DK79"/>
<feature type="signal peptide" evidence="1">
    <location>
        <begin position="1"/>
        <end position="21"/>
    </location>
</feature>
<keyword evidence="1" id="KW-0732">Signal</keyword>
<evidence type="ECO:0008006" key="4">
    <source>
        <dbReference type="Google" id="ProtNLM"/>
    </source>
</evidence>
<dbReference type="RefSeq" id="WP_022607773.1">
    <property type="nucleotide sequence ID" value="NZ_ASSJ01000060.1"/>
</dbReference>
<protein>
    <recommendedName>
        <fullName evidence="4">DUF3352 domain-containing protein</fullName>
    </recommendedName>
</protein>
<evidence type="ECO:0000313" key="2">
    <source>
        <dbReference type="EMBL" id="ERN40984.1"/>
    </source>
</evidence>